<reference evidence="2" key="1">
    <citation type="submission" date="2017-01" db="EMBL/GenBank/DDBJ databases">
        <authorList>
            <person name="Brunel B."/>
        </authorList>
    </citation>
    <scope>NUCLEOTIDE SEQUENCE [LARGE SCALE GENOMIC DNA]</scope>
</reference>
<evidence type="ECO:0000313" key="2">
    <source>
        <dbReference type="Proteomes" id="UP000188388"/>
    </source>
</evidence>
<sequence length="74" mass="8589">MRSKLKVTVMATRESDRGFRELVRSEDNRRSLRKRLGLEGDQTLSPRLVALALELQKELERREQEVADENPPSP</sequence>
<accession>A0A1R3VGF6</accession>
<dbReference type="AlphaFoldDB" id="A0A1R3VGF6"/>
<dbReference type="STRING" id="1631249.BQ8794_60319"/>
<name>A0A1R3VGF6_9HYPH</name>
<protein>
    <submittedName>
        <fullName evidence="1">Uncharacterized protein</fullName>
    </submittedName>
</protein>
<organism evidence="1 2">
    <name type="scientific">Mesorhizobium prunaredense</name>
    <dbReference type="NCBI Taxonomy" id="1631249"/>
    <lineage>
        <taxon>Bacteria</taxon>
        <taxon>Pseudomonadati</taxon>
        <taxon>Pseudomonadota</taxon>
        <taxon>Alphaproteobacteria</taxon>
        <taxon>Hyphomicrobiales</taxon>
        <taxon>Phyllobacteriaceae</taxon>
        <taxon>Mesorhizobium</taxon>
    </lineage>
</organism>
<gene>
    <name evidence="1" type="ORF">BQ8794_60319</name>
</gene>
<proteinExistence type="predicted"/>
<dbReference type="Proteomes" id="UP000188388">
    <property type="component" value="Unassembled WGS sequence"/>
</dbReference>
<dbReference type="EMBL" id="FTPD01000056">
    <property type="protein sequence ID" value="SIT59010.1"/>
    <property type="molecule type" value="Genomic_DNA"/>
</dbReference>
<evidence type="ECO:0000313" key="1">
    <source>
        <dbReference type="EMBL" id="SIT59010.1"/>
    </source>
</evidence>
<keyword evidence="2" id="KW-1185">Reference proteome</keyword>